<dbReference type="InterPro" id="IPR013785">
    <property type="entry name" value="Aldolase_TIM"/>
</dbReference>
<keyword evidence="1" id="KW-0704">Schiff base</keyword>
<dbReference type="InParanoid" id="S8ELX4"/>
<evidence type="ECO:0000313" key="3">
    <source>
        <dbReference type="Proteomes" id="UP000015241"/>
    </source>
</evidence>
<dbReference type="GO" id="GO:0004801">
    <property type="term" value="F:transaldolase activity"/>
    <property type="evidence" value="ECO:0007669"/>
    <property type="project" value="TreeGrafter"/>
</dbReference>
<accession>S8ELX4</accession>
<evidence type="ECO:0000313" key="2">
    <source>
        <dbReference type="EMBL" id="EPT04324.1"/>
    </source>
</evidence>
<name>S8ELX4_FOMSC</name>
<proteinExistence type="predicted"/>
<evidence type="ECO:0000256" key="1">
    <source>
        <dbReference type="ARBA" id="ARBA00023270"/>
    </source>
</evidence>
<dbReference type="STRING" id="743788.S8ELX4"/>
<gene>
    <name evidence="2" type="ORF">FOMPIDRAFT_1114281</name>
</gene>
<sequence>MAASDLLSYVRSQVTVDVDSMDPAVAARHTSDIAKFSDMTSNQAIVFGEASRPDRADLLAEACALAAKNNAGNLDLQVDDAVDILTVLYAKQVFPYLTGRVHTQVAPAVAYDAEGTVAHAKKLLALFEARGIDKSRVCFKIPATPESIIACAQLEKEGIRTLATTLFSVPQAVAASQAGCLYIAPYFNELRVHFEPGVWKEYADTAKEHPMALVISAIVQTFKAIGSKTLVMPASIVNSTEALALASLHPDHLTLSGTVLDQLAAAQSSADAAGAPNGTSENGKYPTVTPFRTSHSALYTGITVEKIDFLADGGDALKKALAADAEATRKLADSLKIFSDMELKTKELIRKQLSSL</sequence>
<evidence type="ECO:0008006" key="4">
    <source>
        <dbReference type="Google" id="ProtNLM"/>
    </source>
</evidence>
<dbReference type="SUPFAM" id="SSF51569">
    <property type="entry name" value="Aldolase"/>
    <property type="match status" value="1"/>
</dbReference>
<dbReference type="Proteomes" id="UP000015241">
    <property type="component" value="Unassembled WGS sequence"/>
</dbReference>
<dbReference type="OrthoDB" id="1711136at2759"/>
<dbReference type="GO" id="GO:0009052">
    <property type="term" value="P:pentose-phosphate shunt, non-oxidative branch"/>
    <property type="evidence" value="ECO:0007669"/>
    <property type="project" value="TreeGrafter"/>
</dbReference>
<dbReference type="EMBL" id="KE504127">
    <property type="protein sequence ID" value="EPT04324.1"/>
    <property type="molecule type" value="Genomic_DNA"/>
</dbReference>
<dbReference type="GO" id="GO:0005975">
    <property type="term" value="P:carbohydrate metabolic process"/>
    <property type="evidence" value="ECO:0007669"/>
    <property type="project" value="InterPro"/>
</dbReference>
<dbReference type="eggNOG" id="KOG2772">
    <property type="taxonomic scope" value="Eukaryota"/>
</dbReference>
<dbReference type="PANTHER" id="PTHR10683:SF39">
    <property type="entry name" value="TRANSALDOLASE"/>
    <property type="match status" value="1"/>
</dbReference>
<dbReference type="HOGENOM" id="CLU_047470_1_0_1"/>
<reference evidence="2 3" key="1">
    <citation type="journal article" date="2012" name="Science">
        <title>The Paleozoic origin of enzymatic lignin decomposition reconstructed from 31 fungal genomes.</title>
        <authorList>
            <person name="Floudas D."/>
            <person name="Binder M."/>
            <person name="Riley R."/>
            <person name="Barry K."/>
            <person name="Blanchette R.A."/>
            <person name="Henrissat B."/>
            <person name="Martinez A.T."/>
            <person name="Otillar R."/>
            <person name="Spatafora J.W."/>
            <person name="Yadav J.S."/>
            <person name="Aerts A."/>
            <person name="Benoit I."/>
            <person name="Boyd A."/>
            <person name="Carlson A."/>
            <person name="Copeland A."/>
            <person name="Coutinho P.M."/>
            <person name="de Vries R.P."/>
            <person name="Ferreira P."/>
            <person name="Findley K."/>
            <person name="Foster B."/>
            <person name="Gaskell J."/>
            <person name="Glotzer D."/>
            <person name="Gorecki P."/>
            <person name="Heitman J."/>
            <person name="Hesse C."/>
            <person name="Hori C."/>
            <person name="Igarashi K."/>
            <person name="Jurgens J.A."/>
            <person name="Kallen N."/>
            <person name="Kersten P."/>
            <person name="Kohler A."/>
            <person name="Kuees U."/>
            <person name="Kumar T.K.A."/>
            <person name="Kuo A."/>
            <person name="LaButti K."/>
            <person name="Larrondo L.F."/>
            <person name="Lindquist E."/>
            <person name="Ling A."/>
            <person name="Lombard V."/>
            <person name="Lucas S."/>
            <person name="Lundell T."/>
            <person name="Martin R."/>
            <person name="McLaughlin D.J."/>
            <person name="Morgenstern I."/>
            <person name="Morin E."/>
            <person name="Murat C."/>
            <person name="Nagy L.G."/>
            <person name="Nolan M."/>
            <person name="Ohm R.A."/>
            <person name="Patyshakuliyeva A."/>
            <person name="Rokas A."/>
            <person name="Ruiz-Duenas F.J."/>
            <person name="Sabat G."/>
            <person name="Salamov A."/>
            <person name="Samejima M."/>
            <person name="Schmutz J."/>
            <person name="Slot J.C."/>
            <person name="St John F."/>
            <person name="Stenlid J."/>
            <person name="Sun H."/>
            <person name="Sun S."/>
            <person name="Syed K."/>
            <person name="Tsang A."/>
            <person name="Wiebenga A."/>
            <person name="Young D."/>
            <person name="Pisabarro A."/>
            <person name="Eastwood D.C."/>
            <person name="Martin F."/>
            <person name="Cullen D."/>
            <person name="Grigoriev I.V."/>
            <person name="Hibbett D.S."/>
        </authorList>
    </citation>
    <scope>NUCLEOTIDE SEQUENCE</scope>
    <source>
        <strain evidence="3">FP-58527</strain>
    </source>
</reference>
<dbReference type="Gene3D" id="3.20.20.70">
    <property type="entry name" value="Aldolase class I"/>
    <property type="match status" value="1"/>
</dbReference>
<keyword evidence="3" id="KW-1185">Reference proteome</keyword>
<protein>
    <recommendedName>
        <fullName evidence="4">Transaldolase</fullName>
    </recommendedName>
</protein>
<dbReference type="Pfam" id="PF00923">
    <property type="entry name" value="TAL_FSA"/>
    <property type="match status" value="1"/>
</dbReference>
<dbReference type="InterPro" id="IPR001585">
    <property type="entry name" value="TAL/FSA"/>
</dbReference>
<dbReference type="PANTHER" id="PTHR10683">
    <property type="entry name" value="TRANSALDOLASE"/>
    <property type="match status" value="1"/>
</dbReference>
<organism evidence="2 3">
    <name type="scientific">Fomitopsis schrenkii</name>
    <name type="common">Brown rot fungus</name>
    <dbReference type="NCBI Taxonomy" id="2126942"/>
    <lineage>
        <taxon>Eukaryota</taxon>
        <taxon>Fungi</taxon>
        <taxon>Dikarya</taxon>
        <taxon>Basidiomycota</taxon>
        <taxon>Agaricomycotina</taxon>
        <taxon>Agaricomycetes</taxon>
        <taxon>Polyporales</taxon>
        <taxon>Fomitopsis</taxon>
    </lineage>
</organism>
<dbReference type="AlphaFoldDB" id="S8ELX4"/>